<reference evidence="1 2" key="1">
    <citation type="journal article" date="2016" name="Sci. Rep.">
        <title>Metabolic traits of an uncultured archaeal lineage -MSBL1- from brine pools of the Red Sea.</title>
        <authorList>
            <person name="Mwirichia R."/>
            <person name="Alam I."/>
            <person name="Rashid M."/>
            <person name="Vinu M."/>
            <person name="Ba-Alawi W."/>
            <person name="Anthony Kamau A."/>
            <person name="Kamanda Ngugi D."/>
            <person name="Goker M."/>
            <person name="Klenk H.P."/>
            <person name="Bajic V."/>
            <person name="Stingl U."/>
        </authorList>
    </citation>
    <scope>NUCLEOTIDE SEQUENCE [LARGE SCALE GENOMIC DNA]</scope>
    <source>
        <strain evidence="1">SCGC-AAA259O05</strain>
    </source>
</reference>
<accession>A0A133V5D1</accession>
<keyword evidence="2" id="KW-1185">Reference proteome</keyword>
<protein>
    <recommendedName>
        <fullName evidence="3">ArsR family transcriptional regulator</fullName>
    </recommendedName>
</protein>
<dbReference type="Proteomes" id="UP000070344">
    <property type="component" value="Unassembled WGS sequence"/>
</dbReference>
<organism evidence="1 2">
    <name type="scientific">candidate division MSBL1 archaeon SCGC-AAA259O05</name>
    <dbReference type="NCBI Taxonomy" id="1698271"/>
    <lineage>
        <taxon>Archaea</taxon>
        <taxon>Methanobacteriati</taxon>
        <taxon>Methanobacteriota</taxon>
        <taxon>candidate division MSBL1</taxon>
    </lineage>
</organism>
<sequence length="99" mass="11051">MPEELESSLLLEVFGKSPEFRVVDVFVDNFVFDLTVDEIFNLSGLDPEELGPILNKLRSWSIVTEGGREGSYTLNTDVDAVGHLLLFEHELIRGKLGEG</sequence>
<dbReference type="AlphaFoldDB" id="A0A133V5D1"/>
<gene>
    <name evidence="1" type="ORF">AKJ41_00720</name>
</gene>
<comment type="caution">
    <text evidence="1">The sequence shown here is derived from an EMBL/GenBank/DDBJ whole genome shotgun (WGS) entry which is preliminary data.</text>
</comment>
<name>A0A133V5D1_9EURY</name>
<evidence type="ECO:0000313" key="2">
    <source>
        <dbReference type="Proteomes" id="UP000070344"/>
    </source>
</evidence>
<dbReference type="EMBL" id="LHXV01000005">
    <property type="protein sequence ID" value="KXB01650.1"/>
    <property type="molecule type" value="Genomic_DNA"/>
</dbReference>
<evidence type="ECO:0000313" key="1">
    <source>
        <dbReference type="EMBL" id="KXB01650.1"/>
    </source>
</evidence>
<proteinExistence type="predicted"/>
<evidence type="ECO:0008006" key="3">
    <source>
        <dbReference type="Google" id="ProtNLM"/>
    </source>
</evidence>